<gene>
    <name evidence="1" type="ORF">ENS31_00845</name>
</gene>
<sequence>MKSSVEILPLLLNPDCPHSRRKLIEVSYRIAQNYVSYNHRRVKKILISEEITPAELALEAISSLFEVDGNKRFTVINDALEKWLPPVSSEEEALFFLHKLVQKKTEQHISKLLRQADPFFSRLLDKINYHIKKNDYKKIHFLGNVYIVPGEFQKISGRVIKEEDFNNIPKSLFNLSSGLLANLFNYLEQETEFSKAIPLNLLIFRLKETESSLFEIDESTSDYIEKSNVDSIIQKALNSTLQKLNESYLQKNKIDKNELLLFEKTLRDIAFDLKDGGVNPGLHKYLFAHSPNISPELYSQRYRNILEYLFKLLKQNIAYELEE</sequence>
<evidence type="ECO:0000313" key="1">
    <source>
        <dbReference type="EMBL" id="HFI90057.1"/>
    </source>
</evidence>
<comment type="caution">
    <text evidence="1">The sequence shown here is derived from an EMBL/GenBank/DDBJ whole genome shotgun (WGS) entry which is preliminary data.</text>
</comment>
<organism evidence="1">
    <name type="scientific">Ignavibacterium album</name>
    <dbReference type="NCBI Taxonomy" id="591197"/>
    <lineage>
        <taxon>Bacteria</taxon>
        <taxon>Pseudomonadati</taxon>
        <taxon>Ignavibacteriota</taxon>
        <taxon>Ignavibacteria</taxon>
        <taxon>Ignavibacteriales</taxon>
        <taxon>Ignavibacteriaceae</taxon>
        <taxon>Ignavibacterium</taxon>
    </lineage>
</organism>
<accession>A0A7V2ZHK0</accession>
<protein>
    <submittedName>
        <fullName evidence="1">Uncharacterized protein</fullName>
    </submittedName>
</protein>
<name>A0A7V2ZHK0_9BACT</name>
<dbReference type="EMBL" id="DSUJ01000002">
    <property type="protein sequence ID" value="HFI90057.1"/>
    <property type="molecule type" value="Genomic_DNA"/>
</dbReference>
<reference evidence="1" key="1">
    <citation type="journal article" date="2020" name="mSystems">
        <title>Genome- and Community-Level Interaction Insights into Carbon Utilization and Element Cycling Functions of Hydrothermarchaeota in Hydrothermal Sediment.</title>
        <authorList>
            <person name="Zhou Z."/>
            <person name="Liu Y."/>
            <person name="Xu W."/>
            <person name="Pan J."/>
            <person name="Luo Z.H."/>
            <person name="Li M."/>
        </authorList>
    </citation>
    <scope>NUCLEOTIDE SEQUENCE [LARGE SCALE GENOMIC DNA]</scope>
    <source>
        <strain evidence="1">SpSt-479</strain>
    </source>
</reference>
<proteinExistence type="predicted"/>
<dbReference type="AlphaFoldDB" id="A0A7V2ZHK0"/>